<evidence type="ECO:0000256" key="4">
    <source>
        <dbReference type="SAM" id="Phobius"/>
    </source>
</evidence>
<dbReference type="EMBL" id="LJGV01000021">
    <property type="protein sequence ID" value="OEV01816.1"/>
    <property type="molecule type" value="Genomic_DNA"/>
</dbReference>
<comment type="similarity">
    <text evidence="1">Belongs to the peptidase S13 family.</text>
</comment>
<dbReference type="AlphaFoldDB" id="A0A1E7KD06"/>
<proteinExistence type="inferred from homology"/>
<name>A0A1E7KD06_9ACTN</name>
<evidence type="ECO:0000256" key="3">
    <source>
        <dbReference type="SAM" id="MobiDB-lite"/>
    </source>
</evidence>
<keyword evidence="4" id="KW-1133">Transmembrane helix</keyword>
<comment type="caution">
    <text evidence="5">The sequence shown here is derived from an EMBL/GenBank/DDBJ whole genome shotgun (WGS) entry which is preliminary data.</text>
</comment>
<dbReference type="InterPro" id="IPR000667">
    <property type="entry name" value="Peptidase_S13"/>
</dbReference>
<dbReference type="Gene3D" id="3.40.710.10">
    <property type="entry name" value="DD-peptidase/beta-lactamase superfamily"/>
    <property type="match status" value="2"/>
</dbReference>
<dbReference type="GO" id="GO:0004185">
    <property type="term" value="F:serine-type carboxypeptidase activity"/>
    <property type="evidence" value="ECO:0007669"/>
    <property type="project" value="InterPro"/>
</dbReference>
<feature type="transmembrane region" description="Helical" evidence="4">
    <location>
        <begin position="91"/>
        <end position="117"/>
    </location>
</feature>
<keyword evidence="2" id="KW-0378">Hydrolase</keyword>
<dbReference type="GO" id="GO:0000270">
    <property type="term" value="P:peptidoglycan metabolic process"/>
    <property type="evidence" value="ECO:0007669"/>
    <property type="project" value="TreeGrafter"/>
</dbReference>
<evidence type="ECO:0000256" key="2">
    <source>
        <dbReference type="ARBA" id="ARBA00022801"/>
    </source>
</evidence>
<keyword evidence="4" id="KW-0812">Transmembrane</keyword>
<dbReference type="Pfam" id="PF02113">
    <property type="entry name" value="Peptidase_S13"/>
    <property type="match status" value="2"/>
</dbReference>
<protein>
    <submittedName>
        <fullName evidence="5">D-alanyl-D-alanine carboxypeptidase</fullName>
    </submittedName>
</protein>
<dbReference type="PANTHER" id="PTHR30023:SF0">
    <property type="entry name" value="PENICILLIN-SENSITIVE CARBOXYPEPTIDASE A"/>
    <property type="match status" value="1"/>
</dbReference>
<evidence type="ECO:0000313" key="6">
    <source>
        <dbReference type="Proteomes" id="UP000175829"/>
    </source>
</evidence>
<keyword evidence="4" id="KW-0472">Membrane</keyword>
<feature type="compositionally biased region" description="Gly residues" evidence="3">
    <location>
        <begin position="170"/>
        <end position="183"/>
    </location>
</feature>
<dbReference type="Proteomes" id="UP000175829">
    <property type="component" value="Unassembled WGS sequence"/>
</dbReference>
<reference evidence="5 6" key="1">
    <citation type="journal article" date="2016" name="Front. Microbiol.">
        <title>Comparative Genomics Analysis of Streptomyces Species Reveals Their Adaptation to the Marine Environment and Their Diversity at the Genomic Level.</title>
        <authorList>
            <person name="Tian X."/>
            <person name="Zhang Z."/>
            <person name="Yang T."/>
            <person name="Chen M."/>
            <person name="Li J."/>
            <person name="Chen F."/>
            <person name="Yang J."/>
            <person name="Li W."/>
            <person name="Zhang B."/>
            <person name="Zhang Z."/>
            <person name="Wu J."/>
            <person name="Zhang C."/>
            <person name="Long L."/>
            <person name="Xiao J."/>
        </authorList>
    </citation>
    <scope>NUCLEOTIDE SEQUENCE [LARGE SCALE GENOMIC DNA]</scope>
    <source>
        <strain evidence="5 6">SCSIO M10379</strain>
    </source>
</reference>
<feature type="region of interest" description="Disordered" evidence="3">
    <location>
        <begin position="117"/>
        <end position="193"/>
    </location>
</feature>
<evidence type="ECO:0000256" key="1">
    <source>
        <dbReference type="ARBA" id="ARBA00006096"/>
    </source>
</evidence>
<dbReference type="PRINTS" id="PR00922">
    <property type="entry name" value="DADACBPTASE3"/>
</dbReference>
<dbReference type="PANTHER" id="PTHR30023">
    <property type="entry name" value="D-ALANYL-D-ALANINE CARBOXYPEPTIDASE"/>
    <property type="match status" value="1"/>
</dbReference>
<evidence type="ECO:0000313" key="5">
    <source>
        <dbReference type="EMBL" id="OEV01816.1"/>
    </source>
</evidence>
<dbReference type="NCBIfam" id="TIGR00666">
    <property type="entry name" value="PBP4"/>
    <property type="match status" value="1"/>
</dbReference>
<feature type="compositionally biased region" description="Basic and acidic residues" evidence="3">
    <location>
        <begin position="123"/>
        <end position="137"/>
    </location>
</feature>
<dbReference type="SUPFAM" id="SSF56601">
    <property type="entry name" value="beta-lactamase/transpeptidase-like"/>
    <property type="match status" value="1"/>
</dbReference>
<gene>
    <name evidence="5" type="ORF">AN217_00450</name>
</gene>
<sequence length="579" mass="59896">MCSRKGLVEVHDTGSKVRGTANRAYRSTLRAARSVAAHTRTVAPRARALAAHTGALAAHTRTTAARAHAHGRAAVHRARRRWRAASPQQRLTVRFTAASTALGLVAALLAVAAAGPWDSGQRTAERVRAARQERGSGADHTPGTPGRPSGPPAAPQVLAPAGPVPEQDAGEGGPQGSGRGGSGPEQMPPPTASALADTLEPLIEDGSLGAVRHASVVDAVTGRRLFSRDARAVSAPASTIKLATAVAALTARGGTYRIATRAVREDDRVTLVGGGDPTLTEKDLTALAARTARALDEGDTHPVRLRYDTSRYTGTERHVIGPNENLARVTPLMVEEGRTDGSDHGPAPRAADPAREAADVFADALEDEGVTVEGAPRERTAGKRATELAVHRSAPLGALVERMLTHSDNDLAEALARQTALAAGEPAGFRGAGRAVRHTLDRLGLPLKGARFADGSGLDRADRVSPELLTRLLTLAADPDRPELRTVLTGLPVARFTGTLGSRYGGERGEPGAGLVRAKTGTLTGVNTLAGTVVDADGRMLAFAFLTTGATARDAAQQSLDRLASALANCGCRDSPSAG</sequence>
<accession>A0A1E7KD06</accession>
<keyword evidence="5" id="KW-0645">Protease</keyword>
<dbReference type="InterPro" id="IPR012338">
    <property type="entry name" value="Beta-lactam/transpept-like"/>
</dbReference>
<keyword evidence="5" id="KW-0121">Carboxypeptidase</keyword>
<organism evidence="5 6">
    <name type="scientific">Streptomyces qinglanensis</name>
    <dbReference type="NCBI Taxonomy" id="943816"/>
    <lineage>
        <taxon>Bacteria</taxon>
        <taxon>Bacillati</taxon>
        <taxon>Actinomycetota</taxon>
        <taxon>Actinomycetes</taxon>
        <taxon>Kitasatosporales</taxon>
        <taxon>Streptomycetaceae</taxon>
        <taxon>Streptomyces</taxon>
    </lineage>
</organism>
<dbReference type="PATRIC" id="fig|943816.4.peg.5161"/>
<dbReference type="GO" id="GO:0006508">
    <property type="term" value="P:proteolysis"/>
    <property type="evidence" value="ECO:0007669"/>
    <property type="project" value="InterPro"/>
</dbReference>